<proteinExistence type="predicted"/>
<keyword evidence="3" id="KW-1185">Reference proteome</keyword>
<dbReference type="AlphaFoldDB" id="A0AAD7DFD8"/>
<evidence type="ECO:0000313" key="2">
    <source>
        <dbReference type="EMBL" id="KAJ7689841.1"/>
    </source>
</evidence>
<sequence length="87" mass="8699">MGAKQREALGLGVANPSPHPSQAGGSGAGAMHMPMPAPGPLGALPNPHSPPESGSGVVVHQDGGRAPDQGNGDEMREIPPTYDSIRS</sequence>
<dbReference type="EMBL" id="JARKIE010000069">
    <property type="protein sequence ID" value="KAJ7689841.1"/>
    <property type="molecule type" value="Genomic_DNA"/>
</dbReference>
<feature type="compositionally biased region" description="Low complexity" evidence="1">
    <location>
        <begin position="29"/>
        <end position="46"/>
    </location>
</feature>
<reference evidence="2" key="1">
    <citation type="submission" date="2023-03" db="EMBL/GenBank/DDBJ databases">
        <title>Massive genome expansion in bonnet fungi (Mycena s.s.) driven by repeated elements and novel gene families across ecological guilds.</title>
        <authorList>
            <consortium name="Lawrence Berkeley National Laboratory"/>
            <person name="Harder C.B."/>
            <person name="Miyauchi S."/>
            <person name="Viragh M."/>
            <person name="Kuo A."/>
            <person name="Thoen E."/>
            <person name="Andreopoulos B."/>
            <person name="Lu D."/>
            <person name="Skrede I."/>
            <person name="Drula E."/>
            <person name="Henrissat B."/>
            <person name="Morin E."/>
            <person name="Kohler A."/>
            <person name="Barry K."/>
            <person name="LaButti K."/>
            <person name="Morin E."/>
            <person name="Salamov A."/>
            <person name="Lipzen A."/>
            <person name="Mereny Z."/>
            <person name="Hegedus B."/>
            <person name="Baldrian P."/>
            <person name="Stursova M."/>
            <person name="Weitz H."/>
            <person name="Taylor A."/>
            <person name="Grigoriev I.V."/>
            <person name="Nagy L.G."/>
            <person name="Martin F."/>
            <person name="Kauserud H."/>
        </authorList>
    </citation>
    <scope>NUCLEOTIDE SEQUENCE</scope>
    <source>
        <strain evidence="2">CBHHK067</strain>
    </source>
</reference>
<evidence type="ECO:0000256" key="1">
    <source>
        <dbReference type="SAM" id="MobiDB-lite"/>
    </source>
</evidence>
<dbReference type="Proteomes" id="UP001221757">
    <property type="component" value="Unassembled WGS sequence"/>
</dbReference>
<gene>
    <name evidence="2" type="ORF">B0H17DRAFT_1065967</name>
</gene>
<protein>
    <submittedName>
        <fullName evidence="2">Uncharacterized protein</fullName>
    </submittedName>
</protein>
<comment type="caution">
    <text evidence="2">The sequence shown here is derived from an EMBL/GenBank/DDBJ whole genome shotgun (WGS) entry which is preliminary data.</text>
</comment>
<name>A0AAD7DFD8_MYCRO</name>
<organism evidence="2 3">
    <name type="scientific">Mycena rosella</name>
    <name type="common">Pink bonnet</name>
    <name type="synonym">Agaricus rosellus</name>
    <dbReference type="NCBI Taxonomy" id="1033263"/>
    <lineage>
        <taxon>Eukaryota</taxon>
        <taxon>Fungi</taxon>
        <taxon>Dikarya</taxon>
        <taxon>Basidiomycota</taxon>
        <taxon>Agaricomycotina</taxon>
        <taxon>Agaricomycetes</taxon>
        <taxon>Agaricomycetidae</taxon>
        <taxon>Agaricales</taxon>
        <taxon>Marasmiineae</taxon>
        <taxon>Mycenaceae</taxon>
        <taxon>Mycena</taxon>
    </lineage>
</organism>
<accession>A0AAD7DFD8</accession>
<feature type="region of interest" description="Disordered" evidence="1">
    <location>
        <begin position="1"/>
        <end position="87"/>
    </location>
</feature>
<evidence type="ECO:0000313" key="3">
    <source>
        <dbReference type="Proteomes" id="UP001221757"/>
    </source>
</evidence>